<dbReference type="Proteomes" id="UP000199598">
    <property type="component" value="Unassembled WGS sequence"/>
</dbReference>
<evidence type="ECO:0000313" key="2">
    <source>
        <dbReference type="EMBL" id="SFL05671.1"/>
    </source>
</evidence>
<protein>
    <submittedName>
        <fullName evidence="2">Catechol 2,3-dioxygenase</fullName>
    </submittedName>
</protein>
<dbReference type="SUPFAM" id="SSF54593">
    <property type="entry name" value="Glyoxalase/Bleomycin resistance protein/Dihydroxybiphenyl dioxygenase"/>
    <property type="match status" value="1"/>
</dbReference>
<reference evidence="2 3" key="1">
    <citation type="submission" date="2016-10" db="EMBL/GenBank/DDBJ databases">
        <authorList>
            <person name="Varghese N."/>
            <person name="Submissions S."/>
        </authorList>
    </citation>
    <scope>NUCLEOTIDE SEQUENCE [LARGE SCALE GENOMIC DNA]</scope>
    <source>
        <strain evidence="2 3">DSM 16392</strain>
    </source>
</reference>
<dbReference type="InterPro" id="IPR004360">
    <property type="entry name" value="Glyas_Fos-R_dOase_dom"/>
</dbReference>
<dbReference type="RefSeq" id="WP_093523196.1">
    <property type="nucleotide sequence ID" value="NZ_FOSK01000015.1"/>
</dbReference>
<proteinExistence type="predicted"/>
<dbReference type="Pfam" id="PF00903">
    <property type="entry name" value="Glyoxalase"/>
    <property type="match status" value="1"/>
</dbReference>
<comment type="caution">
    <text evidence="2">The sequence shown here is derived from an EMBL/GenBank/DDBJ whole genome shotgun (WGS) entry which is preliminary data.</text>
</comment>
<accession>A0A1I4END3</accession>
<dbReference type="PROSITE" id="PS51819">
    <property type="entry name" value="VOC"/>
    <property type="match status" value="1"/>
</dbReference>
<keyword evidence="3" id="KW-1185">Reference proteome</keyword>
<evidence type="ECO:0000259" key="1">
    <source>
        <dbReference type="PROSITE" id="PS51819"/>
    </source>
</evidence>
<organism evidence="2 3">
    <name type="scientific">Pseudovibrio ascidiaceicola</name>
    <dbReference type="NCBI Taxonomy" id="285279"/>
    <lineage>
        <taxon>Bacteria</taxon>
        <taxon>Pseudomonadati</taxon>
        <taxon>Pseudomonadota</taxon>
        <taxon>Alphaproteobacteria</taxon>
        <taxon>Hyphomicrobiales</taxon>
        <taxon>Stappiaceae</taxon>
        <taxon>Pseudovibrio</taxon>
    </lineage>
</organism>
<dbReference type="PANTHER" id="PTHR39175:SF1">
    <property type="entry name" value="FAMILY PROTEIN, PUTATIVE (AFU_ORTHOLOGUE AFUA_3G15060)-RELATED"/>
    <property type="match status" value="1"/>
</dbReference>
<dbReference type="PANTHER" id="PTHR39175">
    <property type="entry name" value="FAMILY PROTEIN, PUTATIVE (AFU_ORTHOLOGUE AFUA_3G15060)-RELATED"/>
    <property type="match status" value="1"/>
</dbReference>
<sequence length="121" mass="13237">MSIIALDHVQMTMPVDEEEAARAFFIGLLGFTEVEKPVSLQGRGGAWFTAGSVNLHVGAEEPFSPNKKAHPAFLLDNLQETVDRLAAAGAVLKDDKPLPGYIRKFTEDPFGNRIELMQKVA</sequence>
<feature type="domain" description="VOC" evidence="1">
    <location>
        <begin position="5"/>
        <end position="119"/>
    </location>
</feature>
<dbReference type="InterPro" id="IPR029068">
    <property type="entry name" value="Glyas_Bleomycin-R_OHBP_Dase"/>
</dbReference>
<gene>
    <name evidence="2" type="ORF">SAMN04488518_11595</name>
</gene>
<name>A0A1I4END3_9HYPH</name>
<dbReference type="InterPro" id="IPR037523">
    <property type="entry name" value="VOC_core"/>
</dbReference>
<dbReference type="Gene3D" id="3.10.180.10">
    <property type="entry name" value="2,3-Dihydroxybiphenyl 1,2-Dioxygenase, domain 1"/>
    <property type="match status" value="1"/>
</dbReference>
<evidence type="ECO:0000313" key="3">
    <source>
        <dbReference type="Proteomes" id="UP000199598"/>
    </source>
</evidence>
<dbReference type="EMBL" id="FOSK01000015">
    <property type="protein sequence ID" value="SFL05671.1"/>
    <property type="molecule type" value="Genomic_DNA"/>
</dbReference>